<dbReference type="InterPro" id="IPR042091">
    <property type="entry name" value="Ska2_N"/>
</dbReference>
<reference evidence="3" key="1">
    <citation type="submission" date="2015-11" db="EMBL/GenBank/DDBJ databases">
        <title>De novo transcriptome assembly of four potential Pierce s Disease insect vectors from Arizona vineyards.</title>
        <authorList>
            <person name="Tassone E.E."/>
        </authorList>
    </citation>
    <scope>NUCLEOTIDE SEQUENCE</scope>
</reference>
<proteinExistence type="predicted"/>
<name>A0A1B6MKK4_9HEMI</name>
<sequence length="108" mass="12717">METEAVLNNLEKSVKRTDSHLDQIAWKLDECEKEVIDITYDENKVKESESVLHLLETVTQVKQHYENLRKEISEVQELQKQVQDSLRDSTAQVQTRCRALRMKLIGYQ</sequence>
<keyword evidence="1" id="KW-0175">Coiled coil</keyword>
<gene>
    <name evidence="3" type="ORF">g.16329</name>
</gene>
<dbReference type="AlphaFoldDB" id="A0A1B6MKK4"/>
<dbReference type="Gene3D" id="6.10.250.1380">
    <property type="match status" value="1"/>
</dbReference>
<organism evidence="3">
    <name type="scientific">Graphocephala atropunctata</name>
    <dbReference type="NCBI Taxonomy" id="36148"/>
    <lineage>
        <taxon>Eukaryota</taxon>
        <taxon>Metazoa</taxon>
        <taxon>Ecdysozoa</taxon>
        <taxon>Arthropoda</taxon>
        <taxon>Hexapoda</taxon>
        <taxon>Insecta</taxon>
        <taxon>Pterygota</taxon>
        <taxon>Neoptera</taxon>
        <taxon>Paraneoptera</taxon>
        <taxon>Hemiptera</taxon>
        <taxon>Auchenorrhyncha</taxon>
        <taxon>Membracoidea</taxon>
        <taxon>Cicadellidae</taxon>
        <taxon>Cicadellinae</taxon>
        <taxon>Cicadellini</taxon>
        <taxon>Graphocephala</taxon>
    </lineage>
</organism>
<accession>A0A1B6MKK4</accession>
<protein>
    <recommendedName>
        <fullName evidence="2">Ska2 N-terminal domain-containing protein</fullName>
    </recommendedName>
</protein>
<feature type="domain" description="Ska2 N-terminal" evidence="2">
    <location>
        <begin position="5"/>
        <end position="102"/>
    </location>
</feature>
<feature type="coiled-coil region" evidence="1">
    <location>
        <begin position="58"/>
        <end position="88"/>
    </location>
</feature>
<dbReference type="Pfam" id="PF16740">
    <property type="entry name" value="SKA2"/>
    <property type="match status" value="1"/>
</dbReference>
<dbReference type="EMBL" id="GEBQ01003555">
    <property type="protein sequence ID" value="JAT36422.1"/>
    <property type="molecule type" value="Transcribed_RNA"/>
</dbReference>
<evidence type="ECO:0000256" key="1">
    <source>
        <dbReference type="SAM" id="Coils"/>
    </source>
</evidence>
<evidence type="ECO:0000259" key="2">
    <source>
        <dbReference type="Pfam" id="PF16740"/>
    </source>
</evidence>
<evidence type="ECO:0000313" key="3">
    <source>
        <dbReference type="EMBL" id="JAT36422.1"/>
    </source>
</evidence>